<reference evidence="1 2" key="1">
    <citation type="submission" date="2017-11" db="EMBL/GenBank/DDBJ databases">
        <title>Draft Genome Sequence of Methylobacter psychrotolerans Sph1T, an Obligate Methanotroph from Low-Temperature Environments.</title>
        <authorList>
            <person name="Oshkin I.Y."/>
            <person name="Miroshnikov K."/>
            <person name="Belova S.E."/>
            <person name="Korzhenkov A."/>
            <person name="Toshchakov S.V."/>
            <person name="Dedysh S.N."/>
        </authorList>
    </citation>
    <scope>NUCLEOTIDE SEQUENCE [LARGE SCALE GENOMIC DNA]</scope>
    <source>
        <strain evidence="1 2">Sph1</strain>
    </source>
</reference>
<dbReference type="AlphaFoldDB" id="A0A2S5CIT1"/>
<accession>A0A2S5CIT1</accession>
<dbReference type="Pfam" id="PF09481">
    <property type="entry name" value="CRISPR_Cse1"/>
    <property type="match status" value="1"/>
</dbReference>
<evidence type="ECO:0000313" key="1">
    <source>
        <dbReference type="EMBL" id="POZ50715.1"/>
    </source>
</evidence>
<proteinExistence type="predicted"/>
<protein>
    <submittedName>
        <fullName evidence="1">CRISPR-associated protein CasA/Cse1</fullName>
    </submittedName>
</protein>
<sequence length="501" mass="54802">MTETRFSLIDEPWIPIADVGRVSLKQLFTNPSYRALGGNPVQKIALTKLLLAIAQAAYTPADENAWATLGAAGMAEKCLAYLEQWRDSFDLYGDKPFLQMPAIKAASVQPYGAVFAEISTGNTTVLTQSQVEKTLSDAEKAVLIVVLMGFGLGGKKTDNSVVLSAGYSGKTNDKGKPATGRPGSSLGFMGFMHNFLLGGNLWQTLWLNVFSQDQINSLPYADGLGIAPWETMPDGENCPTAKHLQNSLMGRLLPLSRFCLLADTGLHYSEGIAHLGYKDGLLDPSVSADFSGKDPKAIWVDPEKRPWRFLTALLGFLSQNGSQGFDCYQLRLGLGRARDRTDTLGIWSGGLRVSSNAGEQYTGGSDDFVESALMLPQEDFGEMWFSNLQLEMAELDQLSKIVYSATLNYFKSQKAEGKKQAAMASHLYWQLCERQFQTLVNACADGNQAKAIRKTFAQFAQKSYDSFCPNHSARQLTAWAGNLPKLGSYLKDANQPEQAKA</sequence>
<dbReference type="EMBL" id="PGFZ01000009">
    <property type="protein sequence ID" value="POZ50715.1"/>
    <property type="molecule type" value="Genomic_DNA"/>
</dbReference>
<dbReference type="Proteomes" id="UP000237423">
    <property type="component" value="Unassembled WGS sequence"/>
</dbReference>
<organism evidence="1 2">
    <name type="scientific">Methylovulum psychrotolerans</name>
    <dbReference type="NCBI Taxonomy" id="1704499"/>
    <lineage>
        <taxon>Bacteria</taxon>
        <taxon>Pseudomonadati</taxon>
        <taxon>Pseudomonadota</taxon>
        <taxon>Gammaproteobacteria</taxon>
        <taxon>Methylococcales</taxon>
        <taxon>Methylococcaceae</taxon>
        <taxon>Methylovulum</taxon>
    </lineage>
</organism>
<dbReference type="InterPro" id="IPR013381">
    <property type="entry name" value="CRISPR-assoc_prot_Cse1"/>
</dbReference>
<evidence type="ECO:0000313" key="2">
    <source>
        <dbReference type="Proteomes" id="UP000237423"/>
    </source>
</evidence>
<dbReference type="NCBIfam" id="TIGR02547">
    <property type="entry name" value="casA_cse1"/>
    <property type="match status" value="1"/>
</dbReference>
<comment type="caution">
    <text evidence="1">The sequence shown here is derived from an EMBL/GenBank/DDBJ whole genome shotgun (WGS) entry which is preliminary data.</text>
</comment>
<dbReference type="RefSeq" id="WP_103975253.1">
    <property type="nucleotide sequence ID" value="NZ_PGFZ01000009.1"/>
</dbReference>
<name>A0A2S5CIT1_9GAMM</name>
<gene>
    <name evidence="1" type="primary">cse1</name>
    <name evidence="1" type="ORF">AADEFJLK_03612</name>
</gene>